<proteinExistence type="predicted"/>
<dbReference type="Proteomes" id="UP000003250">
    <property type="component" value="Unassembled WGS sequence"/>
</dbReference>
<evidence type="ECO:0000313" key="3">
    <source>
        <dbReference type="Proteomes" id="UP000003250"/>
    </source>
</evidence>
<dbReference type="AlphaFoldDB" id="H0HK20"/>
<accession>H0HK20</accession>
<evidence type="ECO:0000313" key="2">
    <source>
        <dbReference type="EMBL" id="EHK58912.1"/>
    </source>
</evidence>
<dbReference type="RefSeq" id="WP_008834168.1">
    <property type="nucleotide sequence ID" value="NZ_AHAM01000024.1"/>
</dbReference>
<reference evidence="2 3" key="1">
    <citation type="journal article" date="2012" name="J. Bacteriol.">
        <title>Draft Genome Sequence of Mesorhizobium alhagi CCNWXJ12-2T, a Novel Salt-Resistant Species Isolated from the Desert of Northwestern China.</title>
        <authorList>
            <person name="Zhou M."/>
            <person name="Chen W."/>
            <person name="Chen H."/>
            <person name="Wei G."/>
        </authorList>
    </citation>
    <scope>NUCLEOTIDE SEQUENCE [LARGE SCALE GENOMIC DNA]</scope>
    <source>
        <strain evidence="2 3">CCNWXJ12-2</strain>
    </source>
</reference>
<dbReference type="EMBL" id="AHAM01000024">
    <property type="protein sequence ID" value="EHK58912.1"/>
    <property type="molecule type" value="Genomic_DNA"/>
</dbReference>
<name>H0HK20_9HYPH</name>
<feature type="region of interest" description="Disordered" evidence="1">
    <location>
        <begin position="28"/>
        <end position="50"/>
    </location>
</feature>
<feature type="compositionally biased region" description="Basic and acidic residues" evidence="1">
    <location>
        <begin position="40"/>
        <end position="50"/>
    </location>
</feature>
<protein>
    <submittedName>
        <fullName evidence="2">Uncharacterized protein</fullName>
    </submittedName>
</protein>
<gene>
    <name evidence="2" type="ORF">MAXJ12_02556</name>
</gene>
<evidence type="ECO:0000256" key="1">
    <source>
        <dbReference type="SAM" id="MobiDB-lite"/>
    </source>
</evidence>
<sequence>MVRMLSILFAGWVVNRVIAENRIQHPIALLPPPGQKRRGRPDEERERYPQ</sequence>
<dbReference type="PATRIC" id="fig|1107882.3.peg.505"/>
<keyword evidence="3" id="KW-1185">Reference proteome</keyword>
<organism evidence="2 3">
    <name type="scientific">Mesorhizobium alhagi CCNWXJ12-2</name>
    <dbReference type="NCBI Taxonomy" id="1107882"/>
    <lineage>
        <taxon>Bacteria</taxon>
        <taxon>Pseudomonadati</taxon>
        <taxon>Pseudomonadota</taxon>
        <taxon>Alphaproteobacteria</taxon>
        <taxon>Hyphomicrobiales</taxon>
        <taxon>Phyllobacteriaceae</taxon>
        <taxon>Allomesorhizobium</taxon>
    </lineage>
</organism>